<sequence>MTTPTMTDPSKLLLKVEEAAALLGIGRTLLYELMREGQIRSVQVGRLRRLRRADLETYAAQL</sequence>
<evidence type="ECO:0000259" key="1">
    <source>
        <dbReference type="Pfam" id="PF12728"/>
    </source>
</evidence>
<proteinExistence type="predicted"/>
<dbReference type="Gene3D" id="3.90.105.50">
    <property type="match status" value="1"/>
</dbReference>
<gene>
    <name evidence="2" type="ORF">ACFQO7_14465</name>
</gene>
<dbReference type="Proteomes" id="UP001596392">
    <property type="component" value="Unassembled WGS sequence"/>
</dbReference>
<keyword evidence="3" id="KW-1185">Reference proteome</keyword>
<evidence type="ECO:0000313" key="3">
    <source>
        <dbReference type="Proteomes" id="UP001596392"/>
    </source>
</evidence>
<dbReference type="RefSeq" id="WP_376806814.1">
    <property type="nucleotide sequence ID" value="NZ_JBHTAC010000012.1"/>
</dbReference>
<evidence type="ECO:0000313" key="2">
    <source>
        <dbReference type="EMBL" id="MFC7243679.1"/>
    </source>
</evidence>
<dbReference type="InterPro" id="IPR010093">
    <property type="entry name" value="SinI_DNA-bd"/>
</dbReference>
<dbReference type="InterPro" id="IPR041657">
    <property type="entry name" value="HTH_17"/>
</dbReference>
<dbReference type="NCBIfam" id="TIGR01764">
    <property type="entry name" value="excise"/>
    <property type="match status" value="1"/>
</dbReference>
<organism evidence="2 3">
    <name type="scientific">Catellatospora aurea</name>
    <dbReference type="NCBI Taxonomy" id="1337874"/>
    <lineage>
        <taxon>Bacteria</taxon>
        <taxon>Bacillati</taxon>
        <taxon>Actinomycetota</taxon>
        <taxon>Actinomycetes</taxon>
        <taxon>Micromonosporales</taxon>
        <taxon>Micromonosporaceae</taxon>
        <taxon>Catellatospora</taxon>
    </lineage>
</organism>
<dbReference type="Pfam" id="PF12728">
    <property type="entry name" value="HTH_17"/>
    <property type="match status" value="1"/>
</dbReference>
<protein>
    <submittedName>
        <fullName evidence="2">Helix-turn-helix domain-containing protein</fullName>
    </submittedName>
</protein>
<name>A0ABW2GZA8_9ACTN</name>
<comment type="caution">
    <text evidence="2">The sequence shown here is derived from an EMBL/GenBank/DDBJ whole genome shotgun (WGS) entry which is preliminary data.</text>
</comment>
<dbReference type="EMBL" id="JBHTAC010000012">
    <property type="protein sequence ID" value="MFC7243679.1"/>
    <property type="molecule type" value="Genomic_DNA"/>
</dbReference>
<reference evidence="3" key="1">
    <citation type="journal article" date="2019" name="Int. J. Syst. Evol. Microbiol.">
        <title>The Global Catalogue of Microorganisms (GCM) 10K type strain sequencing project: providing services to taxonomists for standard genome sequencing and annotation.</title>
        <authorList>
            <consortium name="The Broad Institute Genomics Platform"/>
            <consortium name="The Broad Institute Genome Sequencing Center for Infectious Disease"/>
            <person name="Wu L."/>
            <person name="Ma J."/>
        </authorList>
    </citation>
    <scope>NUCLEOTIDE SEQUENCE [LARGE SCALE GENOMIC DNA]</scope>
    <source>
        <strain evidence="3">CGMCC 1.9106</strain>
    </source>
</reference>
<feature type="domain" description="Helix-turn-helix" evidence="1">
    <location>
        <begin position="13"/>
        <end position="61"/>
    </location>
</feature>
<dbReference type="InterPro" id="IPR038148">
    <property type="entry name" value="Tn1545/Tn916_Xis"/>
</dbReference>
<accession>A0ABW2GZA8</accession>